<feature type="domain" description="4'-phosphopantetheinyl transferase" evidence="2">
    <location>
        <begin position="132"/>
        <end position="203"/>
    </location>
</feature>
<dbReference type="GO" id="GO:0008897">
    <property type="term" value="F:holo-[acyl-carrier-protein] synthase activity"/>
    <property type="evidence" value="ECO:0007669"/>
    <property type="project" value="InterPro"/>
</dbReference>
<organism evidence="3 5">
    <name type="scientific">Acetivibrio saccincola</name>
    <dbReference type="NCBI Taxonomy" id="1677857"/>
    <lineage>
        <taxon>Bacteria</taxon>
        <taxon>Bacillati</taxon>
        <taxon>Bacillota</taxon>
        <taxon>Clostridia</taxon>
        <taxon>Eubacteriales</taxon>
        <taxon>Oscillospiraceae</taxon>
        <taxon>Acetivibrio</taxon>
    </lineage>
</organism>
<sequence>MIPQRTKHLIELNMGSIKKHIDLNYALVDMGKMHERLQLGESRCFSLLSEKEAGYLESFKVYKKKLQWLCGRYAVKKALFEYKALRKCIVDLSCVDVLKGADSAPYIHQYPDITVSITHSFPYCIGVVSEKRIGVDVEKNFQVENSLIKFFFSEREKDVLFRIPDLNERNAQAIKYWTRKEAVSKFLRLGMKMNFKELDTVDDVLEAGGYKIKLFSFLCDDCCLSLAIPYSESL</sequence>
<reference evidence="3 5" key="1">
    <citation type="submission" date="2017-12" db="EMBL/GenBank/DDBJ databases">
        <title>Complete genome sequence of Herbivorax saccincola GGR1, a novel Cellulosome-producing hydrolytic bacterium in a thermophilic biogas plant, established by Illumina and Nanopore MinION sequencing.</title>
        <authorList>
            <person name="Pechtl A."/>
            <person name="Ruckert C."/>
            <person name="Koeck D.E."/>
            <person name="Maus I."/>
            <person name="Winkler A."/>
            <person name="Kalinowski J."/>
            <person name="Puhler A."/>
            <person name="Schwarz W.W."/>
            <person name="Zverlov V.V."/>
            <person name="Schluter A."/>
            <person name="Liebl W."/>
        </authorList>
    </citation>
    <scope>NUCLEOTIDE SEQUENCE [LARGE SCALE GENOMIC DNA]</scope>
    <source>
        <strain evidence="3">GGR1</strain>
        <strain evidence="5">SR1</strain>
    </source>
</reference>
<keyword evidence="5" id="KW-1185">Reference proteome</keyword>
<dbReference type="InterPro" id="IPR008278">
    <property type="entry name" value="4-PPantetheinyl_Trfase_dom"/>
</dbReference>
<evidence type="ECO:0000313" key="3">
    <source>
        <dbReference type="EMBL" id="AUG58316.1"/>
    </source>
</evidence>
<dbReference type="InterPro" id="IPR037143">
    <property type="entry name" value="4-PPantetheinyl_Trfase_dom_sf"/>
</dbReference>
<dbReference type="KEGG" id="hsc:HVS_12195"/>
<reference evidence="4 6" key="2">
    <citation type="journal article" date="2018" name="Syst. Appl. Microbiol.">
        <title>Characterization and high-quality draft genome sequence of Herbivorax saccincola A7, an anaerobic, alkaliphilic, thermophilic, cellulolytic, and xylanolytic bacterium.</title>
        <authorList>
            <person name="Aikawa S."/>
            <person name="Baramee S."/>
            <person name="Sermsathanaswadi J."/>
            <person name="Thianheng P."/>
            <person name="Tachaapaikoon C."/>
            <person name="Shikata A."/>
            <person name="Waeonukul R."/>
            <person name="Pason P."/>
            <person name="Ratanakhanokchai K."/>
            <person name="Kosugi A."/>
        </authorList>
    </citation>
    <scope>NUCLEOTIDE SEQUENCE [LARGE SCALE GENOMIC DNA]</scope>
    <source>
        <strain evidence="4 6">A7</strain>
    </source>
</reference>
<evidence type="ECO:0000313" key="4">
    <source>
        <dbReference type="EMBL" id="PQQ68195.1"/>
    </source>
</evidence>
<keyword evidence="1 3" id="KW-0808">Transferase</keyword>
<dbReference type="AlphaFoldDB" id="A0A2K9E9K4"/>
<dbReference type="EMBL" id="CP025197">
    <property type="protein sequence ID" value="AUG58316.1"/>
    <property type="molecule type" value="Genomic_DNA"/>
</dbReference>
<dbReference type="GO" id="GO:0000287">
    <property type="term" value="F:magnesium ion binding"/>
    <property type="evidence" value="ECO:0007669"/>
    <property type="project" value="InterPro"/>
</dbReference>
<evidence type="ECO:0000259" key="2">
    <source>
        <dbReference type="Pfam" id="PF01648"/>
    </source>
</evidence>
<evidence type="ECO:0000313" key="6">
    <source>
        <dbReference type="Proteomes" id="UP000239720"/>
    </source>
</evidence>
<dbReference type="Gene3D" id="3.90.470.20">
    <property type="entry name" value="4'-phosphopantetheinyl transferase domain"/>
    <property type="match status" value="2"/>
</dbReference>
<dbReference type="RefSeq" id="WP_101302689.1">
    <property type="nucleotide sequence ID" value="NZ_CP025197.1"/>
</dbReference>
<proteinExistence type="predicted"/>
<accession>A0A2K9E9K4</accession>
<dbReference type="EMBL" id="NEMB01000003">
    <property type="protein sequence ID" value="PQQ68195.1"/>
    <property type="molecule type" value="Genomic_DNA"/>
</dbReference>
<dbReference type="Proteomes" id="UP000239720">
    <property type="component" value="Unassembled WGS sequence"/>
</dbReference>
<protein>
    <submittedName>
        <fullName evidence="3">4'-phosphopantetheinyl transferase</fullName>
    </submittedName>
</protein>
<evidence type="ECO:0000313" key="5">
    <source>
        <dbReference type="Proteomes" id="UP000233534"/>
    </source>
</evidence>
<dbReference type="SUPFAM" id="SSF56214">
    <property type="entry name" value="4'-phosphopantetheinyl transferase"/>
    <property type="match status" value="2"/>
</dbReference>
<dbReference type="Proteomes" id="UP000233534">
    <property type="component" value="Chromosome"/>
</dbReference>
<dbReference type="OrthoDB" id="2081302at2"/>
<evidence type="ECO:0000256" key="1">
    <source>
        <dbReference type="ARBA" id="ARBA00022679"/>
    </source>
</evidence>
<name>A0A2K9E9K4_9FIRM</name>
<dbReference type="Pfam" id="PF01648">
    <property type="entry name" value="ACPS"/>
    <property type="match status" value="1"/>
</dbReference>
<gene>
    <name evidence="4" type="ORF">B9R14_16480</name>
    <name evidence="3" type="ORF">HVS_12195</name>
</gene>